<feature type="domain" description="Soluble ligand binding" evidence="17">
    <location>
        <begin position="496"/>
        <end position="543"/>
    </location>
</feature>
<evidence type="ECO:0000256" key="3">
    <source>
        <dbReference type="ARBA" id="ARBA00022448"/>
    </source>
</evidence>
<proteinExistence type="inferred from homology"/>
<dbReference type="PANTHER" id="PTHR33619:SF3">
    <property type="entry name" value="POLYSACCHARIDE EXPORT PROTEIN GFCE-RELATED"/>
    <property type="match status" value="1"/>
</dbReference>
<sequence length="816" mass="88912">MVNIFRLDIVKIVFLVCVLIGGVHTVKAQDILKSKDLTTLKVDALSDDDIAKIKQQLAQSGLTETQAEELAIQKGLPPIEAQKLKARLSAVTNSVSSGKTIAPNSAKNISRTVDTSALRYGGGEPFKSNVFGSELFTNNRLIFEPDLRIATPKNYAIGPDDELVIDVFGYQEANYRLQVSAEGTINIPLIGVISVNGLTVEQASKRIKDKMQQNGYANIATGKTQVQISIGKIRTINVTVIGEARKPGTYSISSLSTVFNALYLAAGPTDKGSFREIEVVRNSKVLVKLDAYDFLLKGDQSKNVRLMDQDVIRIPVAKVQVSLSGEVKREGVFEVLPSNNLQQLIDFAGGFTSEAYTASIQIKQVTDKERRVKDLPKAEFASYIPEKGDSIFIGKILDRYTNSVNIKGAIYRPGTYELSSGLTVTKLIAKADGLKDEAFRNRGLIIRTSELDLTKKVIPFSVQNIINKADVDIALQKDDEVIIGAADAYKQNYTLTLQGEVKKPGTFNYVEGITLKDLLFLAEGFTDASAVDKIEIARRYAGDSATNANNIAIIVDAATEKDLATIGADVPLNPWDIVVVRKKPNYQEQITVKIVGEVKYPGSYTLTTKSERVSSVIARSGGLTSFAFTEAASLTRINKVENRSLNEEKLKKLQRAVDDSSGTLATEISKPTIKVGLDLKEILNHPGGIDDVVLQDGDILNIPIQQREVKVNGEVMVPSDVVFKQGEGLNYYIDKAGGFTDNARERKVYVVYPNGSAARIKKFLFFKSNPKVTAGSEILVPQIPERKKAGLTTTEIIALTSGIASLAGVVIAILKL</sequence>
<comment type="similarity">
    <text evidence="2">Belongs to the BexD/CtrA/VexA family.</text>
</comment>
<evidence type="ECO:0000256" key="8">
    <source>
        <dbReference type="ARBA" id="ARBA00023047"/>
    </source>
</evidence>
<evidence type="ECO:0000313" key="19">
    <source>
        <dbReference type="EMBL" id="MFC4233107.1"/>
    </source>
</evidence>
<evidence type="ECO:0000256" key="7">
    <source>
        <dbReference type="ARBA" id="ARBA00022729"/>
    </source>
</evidence>
<dbReference type="InterPro" id="IPR054765">
    <property type="entry name" value="SLBB_dom"/>
</dbReference>
<evidence type="ECO:0000256" key="1">
    <source>
        <dbReference type="ARBA" id="ARBA00004571"/>
    </source>
</evidence>
<evidence type="ECO:0000256" key="2">
    <source>
        <dbReference type="ARBA" id="ARBA00009450"/>
    </source>
</evidence>
<evidence type="ECO:0000313" key="20">
    <source>
        <dbReference type="Proteomes" id="UP001595906"/>
    </source>
</evidence>
<feature type="domain" description="Soluble ligand binding" evidence="17">
    <location>
        <begin position="404"/>
        <end position="439"/>
    </location>
</feature>
<dbReference type="InterPro" id="IPR049712">
    <property type="entry name" value="Poly_export"/>
</dbReference>
<dbReference type="Gene3D" id="3.10.560.10">
    <property type="entry name" value="Outer membrane lipoprotein wza domain like"/>
    <property type="match status" value="6"/>
</dbReference>
<reference evidence="20" key="1">
    <citation type="journal article" date="2019" name="Int. J. Syst. Evol. Microbiol.">
        <title>The Global Catalogue of Microorganisms (GCM) 10K type strain sequencing project: providing services to taxonomists for standard genome sequencing and annotation.</title>
        <authorList>
            <consortium name="The Broad Institute Genomics Platform"/>
            <consortium name="The Broad Institute Genome Sequencing Center for Infectious Disease"/>
            <person name="Wu L."/>
            <person name="Ma J."/>
        </authorList>
    </citation>
    <scope>NUCLEOTIDE SEQUENCE [LARGE SCALE GENOMIC DNA]</scope>
    <source>
        <strain evidence="20">CECT 8010</strain>
    </source>
</reference>
<keyword evidence="10" id="KW-0626">Porin</keyword>
<dbReference type="InterPro" id="IPR019554">
    <property type="entry name" value="Soluble_ligand-bd"/>
</dbReference>
<dbReference type="RefSeq" id="WP_379015239.1">
    <property type="nucleotide sequence ID" value="NZ_JBHSDC010000029.1"/>
</dbReference>
<evidence type="ECO:0000256" key="12">
    <source>
        <dbReference type="ARBA" id="ARBA00023139"/>
    </source>
</evidence>
<dbReference type="Pfam" id="PF02563">
    <property type="entry name" value="Poly_export"/>
    <property type="match status" value="1"/>
</dbReference>
<comment type="caution">
    <text evidence="19">The sequence shown here is derived from an EMBL/GenBank/DDBJ whole genome shotgun (WGS) entry which is preliminary data.</text>
</comment>
<evidence type="ECO:0000256" key="5">
    <source>
        <dbReference type="ARBA" id="ARBA00022597"/>
    </source>
</evidence>
<keyword evidence="12" id="KW-0564">Palmitate</keyword>
<keyword evidence="13" id="KW-0998">Cell outer membrane</keyword>
<evidence type="ECO:0000256" key="6">
    <source>
        <dbReference type="ARBA" id="ARBA00022692"/>
    </source>
</evidence>
<keyword evidence="15" id="KW-1133">Transmembrane helix</keyword>
<dbReference type="Gene3D" id="3.30.1950.10">
    <property type="entry name" value="wza like domain"/>
    <property type="match status" value="1"/>
</dbReference>
<dbReference type="PANTHER" id="PTHR33619">
    <property type="entry name" value="POLYSACCHARIDE EXPORT PROTEIN GFCE-RELATED"/>
    <property type="match status" value="1"/>
</dbReference>
<feature type="domain" description="Soluble ligand binding" evidence="17">
    <location>
        <begin position="592"/>
        <end position="639"/>
    </location>
</feature>
<evidence type="ECO:0000256" key="11">
    <source>
        <dbReference type="ARBA" id="ARBA00023136"/>
    </source>
</evidence>
<feature type="transmembrane region" description="Helical" evidence="15">
    <location>
        <begin position="796"/>
        <end position="814"/>
    </location>
</feature>
<organism evidence="19 20">
    <name type="scientific">Parasediminibacterium paludis</name>
    <dbReference type="NCBI Taxonomy" id="908966"/>
    <lineage>
        <taxon>Bacteria</taxon>
        <taxon>Pseudomonadati</taxon>
        <taxon>Bacteroidota</taxon>
        <taxon>Chitinophagia</taxon>
        <taxon>Chitinophagales</taxon>
        <taxon>Chitinophagaceae</taxon>
        <taxon>Parasediminibacterium</taxon>
    </lineage>
</organism>
<evidence type="ECO:0000256" key="4">
    <source>
        <dbReference type="ARBA" id="ARBA00022452"/>
    </source>
</evidence>
<name>A0ABV8Q1P5_9BACT</name>
<accession>A0ABV8Q1P5</accession>
<gene>
    <name evidence="19" type="ORF">ACFOW1_14490</name>
</gene>
<evidence type="ECO:0000259" key="17">
    <source>
        <dbReference type="Pfam" id="PF10531"/>
    </source>
</evidence>
<dbReference type="Proteomes" id="UP001595906">
    <property type="component" value="Unassembled WGS sequence"/>
</dbReference>
<feature type="domain" description="SLBB" evidence="18">
    <location>
        <begin position="238"/>
        <end position="314"/>
    </location>
</feature>
<keyword evidence="3" id="KW-0813">Transport</keyword>
<keyword evidence="5" id="KW-0762">Sugar transport</keyword>
<comment type="subcellular location">
    <subcellularLocation>
        <location evidence="1">Cell outer membrane</location>
        <topology evidence="1">Multi-pass membrane protein</topology>
    </subcellularLocation>
</comment>
<keyword evidence="11 15" id="KW-0472">Membrane</keyword>
<keyword evidence="20" id="KW-1185">Reference proteome</keyword>
<keyword evidence="14" id="KW-0449">Lipoprotein</keyword>
<evidence type="ECO:0000259" key="16">
    <source>
        <dbReference type="Pfam" id="PF02563"/>
    </source>
</evidence>
<keyword evidence="6 15" id="KW-0812">Transmembrane</keyword>
<evidence type="ECO:0000256" key="9">
    <source>
        <dbReference type="ARBA" id="ARBA00023065"/>
    </source>
</evidence>
<evidence type="ECO:0000259" key="18">
    <source>
        <dbReference type="Pfam" id="PF22461"/>
    </source>
</evidence>
<evidence type="ECO:0000256" key="15">
    <source>
        <dbReference type="SAM" id="Phobius"/>
    </source>
</evidence>
<dbReference type="Pfam" id="PF22461">
    <property type="entry name" value="SLBB_2"/>
    <property type="match status" value="1"/>
</dbReference>
<dbReference type="InterPro" id="IPR003715">
    <property type="entry name" value="Poly_export_N"/>
</dbReference>
<protein>
    <submittedName>
        <fullName evidence="19">SLBB domain-containing protein</fullName>
    </submittedName>
</protein>
<keyword evidence="8" id="KW-0625">Polysaccharide transport</keyword>
<keyword evidence="4" id="KW-1134">Transmembrane beta strand</keyword>
<evidence type="ECO:0000256" key="13">
    <source>
        <dbReference type="ARBA" id="ARBA00023237"/>
    </source>
</evidence>
<feature type="domain" description="Soluble ligand binding" evidence="17">
    <location>
        <begin position="321"/>
        <end position="365"/>
    </location>
</feature>
<dbReference type="EMBL" id="JBHSDC010000029">
    <property type="protein sequence ID" value="MFC4233107.1"/>
    <property type="molecule type" value="Genomic_DNA"/>
</dbReference>
<feature type="domain" description="Polysaccharide export protein N-terminal" evidence="16">
    <location>
        <begin position="151"/>
        <end position="216"/>
    </location>
</feature>
<evidence type="ECO:0000256" key="10">
    <source>
        <dbReference type="ARBA" id="ARBA00023114"/>
    </source>
</evidence>
<keyword evidence="9" id="KW-0406">Ion transport</keyword>
<keyword evidence="7" id="KW-0732">Signal</keyword>
<evidence type="ECO:0000256" key="14">
    <source>
        <dbReference type="ARBA" id="ARBA00023288"/>
    </source>
</evidence>
<feature type="domain" description="Soluble ligand binding" evidence="17">
    <location>
        <begin position="709"/>
        <end position="752"/>
    </location>
</feature>
<dbReference type="Pfam" id="PF10531">
    <property type="entry name" value="SLBB"/>
    <property type="match status" value="5"/>
</dbReference>